<proteinExistence type="predicted"/>
<reference evidence="2" key="1">
    <citation type="submission" date="2021-12" db="EMBL/GenBank/DDBJ databases">
        <title>Convergent genome expansion in fungi linked to evolution of root-endophyte symbiosis.</title>
        <authorList>
            <consortium name="DOE Joint Genome Institute"/>
            <person name="Ke Y.-H."/>
            <person name="Bonito G."/>
            <person name="Liao H.-L."/>
            <person name="Looney B."/>
            <person name="Rojas-Flechas A."/>
            <person name="Nash J."/>
            <person name="Hameed K."/>
            <person name="Schadt C."/>
            <person name="Martin F."/>
            <person name="Crous P.W."/>
            <person name="Miettinen O."/>
            <person name="Magnuson J.K."/>
            <person name="Labbe J."/>
            <person name="Jacobson D."/>
            <person name="Doktycz M.J."/>
            <person name="Veneault-Fourrey C."/>
            <person name="Kuo A."/>
            <person name="Mondo S."/>
            <person name="Calhoun S."/>
            <person name="Riley R."/>
            <person name="Ohm R."/>
            <person name="LaButti K."/>
            <person name="Andreopoulos B."/>
            <person name="Pangilinan J."/>
            <person name="Nolan M."/>
            <person name="Tritt A."/>
            <person name="Clum A."/>
            <person name="Lipzen A."/>
            <person name="Daum C."/>
            <person name="Barry K."/>
            <person name="Grigoriev I.V."/>
            <person name="Vilgalys R."/>
        </authorList>
    </citation>
    <scope>NUCLEOTIDE SEQUENCE</scope>
    <source>
        <strain evidence="2">PMI_201</strain>
    </source>
</reference>
<dbReference type="SUPFAM" id="SSF81383">
    <property type="entry name" value="F-box domain"/>
    <property type="match status" value="1"/>
</dbReference>
<dbReference type="InterPro" id="IPR036047">
    <property type="entry name" value="F-box-like_dom_sf"/>
</dbReference>
<protein>
    <recommendedName>
        <fullName evidence="1">F-box domain-containing protein</fullName>
    </recommendedName>
</protein>
<dbReference type="GeneID" id="70244582"/>
<gene>
    <name evidence="2" type="ORF">BGW36DRAFT_361664</name>
</gene>
<name>A0AAD4KPJ8_9EURO</name>
<sequence length="500" mass="58701">MSSQEHLKSNNYYIVSDKEACMICGLWFNELTIGWRPWQGEVRAIYPTWDHKVKLTRAGHRLKWKNFVLDTDTARWRNLKERPEFTCQINDFYMFHDRCWNRLMEHFCPGEFDPVSLHQALKYFPRPPVPWPFYLSEPRQTVGRRKYGVFALPTIEQLMQPTKATPEPADWVAEGLAATYRNKTDLFSRLPIEICEIIAVHLPTRDFLSLRRVSRAMALIFTSMHFWRSRFFINEERGYLHPLIQKWTSEKGNSTIDWRLLYHCTSTLKCPIDFYFPIRVWESLRWLRDATLAIHTRTNENKKRKKHYRGHSMPPQFAGRALQHYHNTRFQNMHVDSVDVGPTLRKIAISAVNDGYQGHITGMKFIFDDRPEVLIGYSAPGAKVVTDNGVRGSIFKYPGVQLVVNITRLRGFTIFHNAHSIRGITVIRDSAHPEGFDCIDRHGIDYCYSNIYLDEVTKVIVTYDHFKLTHLGILGVMTKRDNREGLMDKRYNYLTPVLHS</sequence>
<evidence type="ECO:0000259" key="1">
    <source>
        <dbReference type="PROSITE" id="PS50181"/>
    </source>
</evidence>
<dbReference type="Pfam" id="PF00646">
    <property type="entry name" value="F-box"/>
    <property type="match status" value="1"/>
</dbReference>
<dbReference type="EMBL" id="JAJTJA010000009">
    <property type="protein sequence ID" value="KAH8693828.1"/>
    <property type="molecule type" value="Genomic_DNA"/>
</dbReference>
<keyword evidence="3" id="KW-1185">Reference proteome</keyword>
<dbReference type="Gene3D" id="1.20.1280.50">
    <property type="match status" value="1"/>
</dbReference>
<dbReference type="PROSITE" id="PS50181">
    <property type="entry name" value="FBOX"/>
    <property type="match status" value="1"/>
</dbReference>
<evidence type="ECO:0000313" key="3">
    <source>
        <dbReference type="Proteomes" id="UP001201262"/>
    </source>
</evidence>
<organism evidence="2 3">
    <name type="scientific">Talaromyces proteolyticus</name>
    <dbReference type="NCBI Taxonomy" id="1131652"/>
    <lineage>
        <taxon>Eukaryota</taxon>
        <taxon>Fungi</taxon>
        <taxon>Dikarya</taxon>
        <taxon>Ascomycota</taxon>
        <taxon>Pezizomycotina</taxon>
        <taxon>Eurotiomycetes</taxon>
        <taxon>Eurotiomycetidae</taxon>
        <taxon>Eurotiales</taxon>
        <taxon>Trichocomaceae</taxon>
        <taxon>Talaromyces</taxon>
        <taxon>Talaromyces sect. Bacilispori</taxon>
    </lineage>
</organism>
<comment type="caution">
    <text evidence="2">The sequence shown here is derived from an EMBL/GenBank/DDBJ whole genome shotgun (WGS) entry which is preliminary data.</text>
</comment>
<dbReference type="InterPro" id="IPR001810">
    <property type="entry name" value="F-box_dom"/>
</dbReference>
<evidence type="ECO:0000313" key="2">
    <source>
        <dbReference type="EMBL" id="KAH8693828.1"/>
    </source>
</evidence>
<accession>A0AAD4KPJ8</accession>
<feature type="domain" description="F-box" evidence="1">
    <location>
        <begin position="184"/>
        <end position="230"/>
    </location>
</feature>
<dbReference type="AlphaFoldDB" id="A0AAD4KPJ8"/>
<dbReference type="RefSeq" id="XP_046069498.1">
    <property type="nucleotide sequence ID" value="XM_046214295.1"/>
</dbReference>
<dbReference type="Proteomes" id="UP001201262">
    <property type="component" value="Unassembled WGS sequence"/>
</dbReference>
<dbReference type="SMART" id="SM00256">
    <property type="entry name" value="FBOX"/>
    <property type="match status" value="1"/>
</dbReference>